<dbReference type="GO" id="GO:0015627">
    <property type="term" value="C:type II protein secretion system complex"/>
    <property type="evidence" value="ECO:0007669"/>
    <property type="project" value="TreeGrafter"/>
</dbReference>
<dbReference type="InterPro" id="IPR004509">
    <property type="entry name" value="Competence_ComEA_HhH"/>
</dbReference>
<comment type="caution">
    <text evidence="2">The sequence shown here is derived from an EMBL/GenBank/DDBJ whole genome shotgun (WGS) entry which is preliminary data.</text>
</comment>
<keyword evidence="3" id="KW-1185">Reference proteome</keyword>
<evidence type="ECO:0000313" key="3">
    <source>
        <dbReference type="Proteomes" id="UP000029640"/>
    </source>
</evidence>
<reference evidence="2 3" key="1">
    <citation type="journal article" date="2014" name="Genome Announc.">
        <title>Genome Sequence of Gammaproteobacterial Pseudohaliea rubra Type Strain DSM 19751, Isolated from Coastal Seawater of the Mediterranean Sea.</title>
        <authorList>
            <person name="Spring S."/>
            <person name="Fiebig A."/>
            <person name="Riedel T."/>
            <person name="Goker M."/>
            <person name="Klenk H.P."/>
        </authorList>
    </citation>
    <scope>NUCLEOTIDE SEQUENCE [LARGE SCALE GENOMIC DNA]</scope>
    <source>
        <strain evidence="2 3">DSM 19751</strain>
    </source>
</reference>
<dbReference type="Proteomes" id="UP000029640">
    <property type="component" value="Unassembled WGS sequence"/>
</dbReference>
<dbReference type="PANTHER" id="PTHR21180">
    <property type="entry name" value="ENDONUCLEASE/EXONUCLEASE/PHOSPHATASE FAMILY DOMAIN-CONTAINING PROTEIN 1"/>
    <property type="match status" value="1"/>
</dbReference>
<evidence type="ECO:0000256" key="1">
    <source>
        <dbReference type="SAM" id="SignalP"/>
    </source>
</evidence>
<dbReference type="PANTHER" id="PTHR21180:SF32">
    <property type="entry name" value="ENDONUCLEASE_EXONUCLEASE_PHOSPHATASE FAMILY DOMAIN-CONTAINING PROTEIN 1"/>
    <property type="match status" value="1"/>
</dbReference>
<dbReference type="InterPro" id="IPR010994">
    <property type="entry name" value="RuvA_2-like"/>
</dbReference>
<dbReference type="Gene3D" id="1.10.150.320">
    <property type="entry name" value="Photosystem II 12 kDa extrinsic protein"/>
    <property type="match status" value="1"/>
</dbReference>
<dbReference type="RefSeq" id="WP_035517346.1">
    <property type="nucleotide sequence ID" value="NZ_KN234778.1"/>
</dbReference>
<evidence type="ECO:0000313" key="2">
    <source>
        <dbReference type="EMBL" id="KGE03318.1"/>
    </source>
</evidence>
<protein>
    <submittedName>
        <fullName evidence="2">DNA uptake protein</fullName>
    </submittedName>
</protein>
<dbReference type="GO" id="GO:0015628">
    <property type="term" value="P:protein secretion by the type II secretion system"/>
    <property type="evidence" value="ECO:0007669"/>
    <property type="project" value="TreeGrafter"/>
</dbReference>
<keyword evidence="1" id="KW-0732">Signal</keyword>
<dbReference type="HOGENOM" id="CLU_052011_3_0_6"/>
<dbReference type="Pfam" id="PF12836">
    <property type="entry name" value="HHH_3"/>
    <property type="match status" value="1"/>
</dbReference>
<feature type="signal peptide" evidence="1">
    <location>
        <begin position="1"/>
        <end position="35"/>
    </location>
</feature>
<name>A0A095VQB4_9GAMM</name>
<dbReference type="InterPro" id="IPR051675">
    <property type="entry name" value="Endo/Exo/Phosphatase_dom_1"/>
</dbReference>
<dbReference type="NCBIfam" id="TIGR00426">
    <property type="entry name" value="competence protein ComEA helix-hairpin-helix repeat region"/>
    <property type="match status" value="1"/>
</dbReference>
<feature type="chain" id="PRO_5001919630" evidence="1">
    <location>
        <begin position="36"/>
        <end position="109"/>
    </location>
</feature>
<organism evidence="2 3">
    <name type="scientific">Pseudohaliea rubra DSM 19751</name>
    <dbReference type="NCBI Taxonomy" id="1265313"/>
    <lineage>
        <taxon>Bacteria</taxon>
        <taxon>Pseudomonadati</taxon>
        <taxon>Pseudomonadota</taxon>
        <taxon>Gammaproteobacteria</taxon>
        <taxon>Cellvibrionales</taxon>
        <taxon>Halieaceae</taxon>
        <taxon>Pseudohaliea</taxon>
    </lineage>
</organism>
<dbReference type="AlphaFoldDB" id="A0A095VQB4"/>
<dbReference type="STRING" id="1265313.HRUBRA_02068"/>
<gene>
    <name evidence="2" type="ORF">HRUBRA_02068</name>
</gene>
<dbReference type="OrthoDB" id="7510573at2"/>
<dbReference type="SUPFAM" id="SSF47781">
    <property type="entry name" value="RuvA domain 2-like"/>
    <property type="match status" value="1"/>
</dbReference>
<dbReference type="EMBL" id="AUVB01000058">
    <property type="protein sequence ID" value="KGE03318.1"/>
    <property type="molecule type" value="Genomic_DNA"/>
</dbReference>
<dbReference type="eggNOG" id="COG1555">
    <property type="taxonomic scope" value="Bacteria"/>
</dbReference>
<accession>A0A095VQB4</accession>
<sequence>MKKPTTQLYPFRALAGAAFLAAAIGAALLPAPAGAQEVEPASAPATVNINSADPATLAEALSGVGSSRAEAIVRYREMYGPFESVEELAEVSGVGSTTLERNRERITLE</sequence>
<proteinExistence type="predicted"/>